<accession>A0A0D7A9J6</accession>
<gene>
    <name evidence="2" type="ORF">FISHEDRAFT_59725</name>
</gene>
<dbReference type="Proteomes" id="UP000054144">
    <property type="component" value="Unassembled WGS sequence"/>
</dbReference>
<dbReference type="PROSITE" id="PS51257">
    <property type="entry name" value="PROKAR_LIPOPROTEIN"/>
    <property type="match status" value="1"/>
</dbReference>
<evidence type="ECO:0000256" key="1">
    <source>
        <dbReference type="SAM" id="MobiDB-lite"/>
    </source>
</evidence>
<proteinExistence type="predicted"/>
<dbReference type="EMBL" id="KN881951">
    <property type="protein sequence ID" value="KIY47335.1"/>
    <property type="molecule type" value="Genomic_DNA"/>
</dbReference>
<sequence length="171" mass="19213">MVRMPPIDGRYGNMPFAHPLGAACDGTPLDPRADKLRALVTQKWRIKSYLLVGGIPMSFIVDVVGKLVRSCICCIVERRRSCEIFENTGNYYGHTRSEHAAFWRLRQSTRFLGRSTHASNGSTQADDENRPRTGDHPVIPVNDDTYAPSHRVDRRAEVPQDPEGNTFADES</sequence>
<name>A0A0D7A9J6_9AGAR</name>
<keyword evidence="3" id="KW-1185">Reference proteome</keyword>
<dbReference type="AlphaFoldDB" id="A0A0D7A9J6"/>
<organism evidence="2 3">
    <name type="scientific">Fistulina hepatica ATCC 64428</name>
    <dbReference type="NCBI Taxonomy" id="1128425"/>
    <lineage>
        <taxon>Eukaryota</taxon>
        <taxon>Fungi</taxon>
        <taxon>Dikarya</taxon>
        <taxon>Basidiomycota</taxon>
        <taxon>Agaricomycotina</taxon>
        <taxon>Agaricomycetes</taxon>
        <taxon>Agaricomycetidae</taxon>
        <taxon>Agaricales</taxon>
        <taxon>Fistulinaceae</taxon>
        <taxon>Fistulina</taxon>
    </lineage>
</organism>
<evidence type="ECO:0000313" key="3">
    <source>
        <dbReference type="Proteomes" id="UP000054144"/>
    </source>
</evidence>
<reference evidence="2 3" key="1">
    <citation type="journal article" date="2015" name="Fungal Genet. Biol.">
        <title>Evolution of novel wood decay mechanisms in Agaricales revealed by the genome sequences of Fistulina hepatica and Cylindrobasidium torrendii.</title>
        <authorList>
            <person name="Floudas D."/>
            <person name="Held B.W."/>
            <person name="Riley R."/>
            <person name="Nagy L.G."/>
            <person name="Koehler G."/>
            <person name="Ransdell A.S."/>
            <person name="Younus H."/>
            <person name="Chow J."/>
            <person name="Chiniquy J."/>
            <person name="Lipzen A."/>
            <person name="Tritt A."/>
            <person name="Sun H."/>
            <person name="Haridas S."/>
            <person name="LaButti K."/>
            <person name="Ohm R.A."/>
            <person name="Kues U."/>
            <person name="Blanchette R.A."/>
            <person name="Grigoriev I.V."/>
            <person name="Minto R.E."/>
            <person name="Hibbett D.S."/>
        </authorList>
    </citation>
    <scope>NUCLEOTIDE SEQUENCE [LARGE SCALE GENOMIC DNA]</scope>
    <source>
        <strain evidence="2 3">ATCC 64428</strain>
    </source>
</reference>
<feature type="region of interest" description="Disordered" evidence="1">
    <location>
        <begin position="114"/>
        <end position="171"/>
    </location>
</feature>
<evidence type="ECO:0000313" key="2">
    <source>
        <dbReference type="EMBL" id="KIY47335.1"/>
    </source>
</evidence>
<protein>
    <submittedName>
        <fullName evidence="2">Uncharacterized protein</fullName>
    </submittedName>
</protein>
<feature type="compositionally biased region" description="Polar residues" evidence="1">
    <location>
        <begin position="114"/>
        <end position="124"/>
    </location>
</feature>